<protein>
    <submittedName>
        <fullName evidence="3">Uncharacterized protein</fullName>
    </submittedName>
</protein>
<name>A0A6C0F197_9ZZZZ</name>
<proteinExistence type="predicted"/>
<feature type="transmembrane region" description="Helical" evidence="2">
    <location>
        <begin position="45"/>
        <end position="78"/>
    </location>
</feature>
<dbReference type="EMBL" id="MN738960">
    <property type="protein sequence ID" value="QHT33195.1"/>
    <property type="molecule type" value="Genomic_DNA"/>
</dbReference>
<sequence length="272" mass="28528">MKSKKSSSRFSGSSDILHNKYVLYLSFFFAIVTAAGYLLRNNLEAICIFVIIGFLTTYFSKNMIIVLLVTTIATNFIVLMKNRNSSMIEGLETKEDPTATSPDGGASSSSESSVNPQATKTHEADMAPVASANEVSKSISGKNRKTEGLSNLSPAPVESEGNSMLDLQKGMASGYGAQKEQAYKALASLGGAGAGGSASNFSAETINSQNEMINNLKSIQPILDTAEKFLDKFENSSISKMVSNMGSMPGMSLLTGGLGKTASPAGPVGAES</sequence>
<keyword evidence="2" id="KW-1133">Transmembrane helix</keyword>
<keyword evidence="2" id="KW-0472">Membrane</keyword>
<organism evidence="3">
    <name type="scientific">viral metagenome</name>
    <dbReference type="NCBI Taxonomy" id="1070528"/>
    <lineage>
        <taxon>unclassified sequences</taxon>
        <taxon>metagenomes</taxon>
        <taxon>organismal metagenomes</taxon>
    </lineage>
</organism>
<evidence type="ECO:0000256" key="2">
    <source>
        <dbReference type="SAM" id="Phobius"/>
    </source>
</evidence>
<evidence type="ECO:0000313" key="3">
    <source>
        <dbReference type="EMBL" id="QHT33195.1"/>
    </source>
</evidence>
<accession>A0A6C0F197</accession>
<evidence type="ECO:0000256" key="1">
    <source>
        <dbReference type="SAM" id="MobiDB-lite"/>
    </source>
</evidence>
<feature type="region of interest" description="Disordered" evidence="1">
    <location>
        <begin position="93"/>
        <end position="161"/>
    </location>
</feature>
<feature type="transmembrane region" description="Helical" evidence="2">
    <location>
        <begin position="21"/>
        <end position="39"/>
    </location>
</feature>
<dbReference type="AlphaFoldDB" id="A0A6C0F197"/>
<reference evidence="3" key="1">
    <citation type="journal article" date="2020" name="Nature">
        <title>Giant virus diversity and host interactions through global metagenomics.</title>
        <authorList>
            <person name="Schulz F."/>
            <person name="Roux S."/>
            <person name="Paez-Espino D."/>
            <person name="Jungbluth S."/>
            <person name="Walsh D.A."/>
            <person name="Denef V.J."/>
            <person name="McMahon K.D."/>
            <person name="Konstantinidis K.T."/>
            <person name="Eloe-Fadrosh E.A."/>
            <person name="Kyrpides N.C."/>
            <person name="Woyke T."/>
        </authorList>
    </citation>
    <scope>NUCLEOTIDE SEQUENCE</scope>
    <source>
        <strain evidence="3">GVMAG-M-3300009161-34</strain>
    </source>
</reference>
<keyword evidence="2" id="KW-0812">Transmembrane</keyword>